<keyword evidence="9" id="KW-1185">Reference proteome</keyword>
<evidence type="ECO:0000256" key="4">
    <source>
        <dbReference type="ARBA" id="ARBA00023204"/>
    </source>
</evidence>
<sequence length="703" mass="76234">MLAEIARGDAEDWGDEDDEIAAITDNPGADGSERMDGRREGANELDDDFVGMAFDDEVDKTVGNDWKVDSNNANDIEMRCPICSASLAGLSVQQSQVHVNNCLDNPGSDQSNAALSASPISPICARPKLYTVQSIFSAPSPSPSLSPPSTSASSATTAQKTSWSTLFGHYKAKVAGIWSAKSAPVLEGNSGAGDAAGADWFGRENGSAEKMSAKARGGLWPRNGKKACPFYKRLPGECEISYSARCGKVASVGGVMLFHFHSDHYGGLTSTWTHGPIYCSTITANLVIQQLRVKPEYVHRLTLNEEHPISDGLPSASRKNRSDTLTVTLIDANHCPGSALFLFKIPTVDPNGRSHTLRYLHTGDFRACPQQCLHPAVAQRQNGGEETQVIDILYLDTTYLNPRYAFPAQEEVVAACCEVVKGVVLKEEGIVLSGNGSCAEGALRKVKNGLDWWIKNGGGGVNFNNGGTGEHETEAGTDHEGARSTSPAKVKVKEKNGRVLVVVGTYLIGKEKVFVNIAKTLGSKVYVTSTKKRILHCLENPELEAMLTESPREAQVHIVPMGSIKVETLSTYLHNLKPHFTHVVAFRPTGWTYRAPAAQTLDLSIASLAHITAPVPAFTSDGLRPSHSSPTVSIYGVPYSEHSSFRELAAFVASLDVRRIVPTVNVGSEKSRRGMETWFKRWEEEKRRNGCVRVVAYKVVEHW</sequence>
<dbReference type="Gene3D" id="3.40.50.12650">
    <property type="match status" value="1"/>
</dbReference>
<keyword evidence="5" id="KW-0539">Nucleus</keyword>
<feature type="region of interest" description="Disordered" evidence="6">
    <location>
        <begin position="1"/>
        <end position="39"/>
    </location>
</feature>
<dbReference type="CDD" id="cd16273">
    <property type="entry name" value="SNM1A-1C-like_MBL-fold"/>
    <property type="match status" value="1"/>
</dbReference>
<dbReference type="Proteomes" id="UP000274822">
    <property type="component" value="Unassembled WGS sequence"/>
</dbReference>
<evidence type="ECO:0000256" key="6">
    <source>
        <dbReference type="SAM" id="MobiDB-lite"/>
    </source>
</evidence>
<dbReference type="Gene3D" id="3.60.15.10">
    <property type="entry name" value="Ribonuclease Z/Hydroxyacylglutathione hydrolase-like"/>
    <property type="match status" value="1"/>
</dbReference>
<dbReference type="EMBL" id="RBNJ01009803">
    <property type="protein sequence ID" value="RUS26736.1"/>
    <property type="molecule type" value="Genomic_DNA"/>
</dbReference>
<evidence type="ECO:0000256" key="2">
    <source>
        <dbReference type="ARBA" id="ARBA00010304"/>
    </source>
</evidence>
<feature type="compositionally biased region" description="Basic and acidic residues" evidence="6">
    <location>
        <begin position="1"/>
        <end position="10"/>
    </location>
</feature>
<reference evidence="8 9" key="1">
    <citation type="journal article" date="2018" name="New Phytol.">
        <title>Phylogenomics of Endogonaceae and evolution of mycorrhizas within Mucoromycota.</title>
        <authorList>
            <person name="Chang Y."/>
            <person name="Desiro A."/>
            <person name="Na H."/>
            <person name="Sandor L."/>
            <person name="Lipzen A."/>
            <person name="Clum A."/>
            <person name="Barry K."/>
            <person name="Grigoriev I.V."/>
            <person name="Martin F.M."/>
            <person name="Stajich J.E."/>
            <person name="Smith M.E."/>
            <person name="Bonito G."/>
            <person name="Spatafora J.W."/>
        </authorList>
    </citation>
    <scope>NUCLEOTIDE SEQUENCE [LARGE SCALE GENOMIC DNA]</scope>
    <source>
        <strain evidence="8 9">AD002</strain>
    </source>
</reference>
<evidence type="ECO:0000256" key="5">
    <source>
        <dbReference type="ARBA" id="ARBA00023242"/>
    </source>
</evidence>
<gene>
    <name evidence="8" type="ORF">BC938DRAFT_484193</name>
</gene>
<dbReference type="FunFam" id="3.40.50.12650:FF:000001">
    <property type="entry name" value="DNA cross-link repair 1A"/>
    <property type="match status" value="1"/>
</dbReference>
<proteinExistence type="inferred from homology"/>
<dbReference type="GO" id="GO:0003684">
    <property type="term" value="F:damaged DNA binding"/>
    <property type="evidence" value="ECO:0007669"/>
    <property type="project" value="TreeGrafter"/>
</dbReference>
<dbReference type="GO" id="GO:0035312">
    <property type="term" value="F:5'-3' DNA exonuclease activity"/>
    <property type="evidence" value="ECO:0007669"/>
    <property type="project" value="TreeGrafter"/>
</dbReference>
<dbReference type="SUPFAM" id="SSF56281">
    <property type="entry name" value="Metallo-hydrolase/oxidoreductase"/>
    <property type="match status" value="1"/>
</dbReference>
<feature type="compositionally biased region" description="Basic and acidic residues" evidence="6">
    <location>
        <begin position="469"/>
        <end position="482"/>
    </location>
</feature>
<dbReference type="PANTHER" id="PTHR23240">
    <property type="entry name" value="DNA CROSS-LINK REPAIR PROTEIN PSO2/SNM1-RELATED"/>
    <property type="match status" value="1"/>
</dbReference>
<dbReference type="AlphaFoldDB" id="A0A433QAC0"/>
<accession>A0A433QAC0</accession>
<evidence type="ECO:0000313" key="9">
    <source>
        <dbReference type="Proteomes" id="UP000274822"/>
    </source>
</evidence>
<feature type="domain" description="DNA repair metallo-beta-lactamase" evidence="7">
    <location>
        <begin position="541"/>
        <end position="667"/>
    </location>
</feature>
<evidence type="ECO:0000313" key="8">
    <source>
        <dbReference type="EMBL" id="RUS26736.1"/>
    </source>
</evidence>
<dbReference type="GO" id="GO:0006303">
    <property type="term" value="P:double-strand break repair via nonhomologous end joining"/>
    <property type="evidence" value="ECO:0007669"/>
    <property type="project" value="TreeGrafter"/>
</dbReference>
<dbReference type="PANTHER" id="PTHR23240:SF6">
    <property type="entry name" value="DNA CROSS-LINK REPAIR 1A PROTEIN"/>
    <property type="match status" value="1"/>
</dbReference>
<comment type="similarity">
    <text evidence="2">Belongs to the DNA repair metallo-beta-lactamase (DRMBL) family.</text>
</comment>
<name>A0A433QAC0_9FUNG</name>
<comment type="caution">
    <text evidence="8">The sequence shown here is derived from an EMBL/GenBank/DDBJ whole genome shotgun (WGS) entry which is preliminary data.</text>
</comment>
<evidence type="ECO:0000259" key="7">
    <source>
        <dbReference type="Pfam" id="PF07522"/>
    </source>
</evidence>
<feature type="region of interest" description="Disordered" evidence="6">
    <location>
        <begin position="463"/>
        <end position="486"/>
    </location>
</feature>
<keyword evidence="3" id="KW-0227">DNA damage</keyword>
<dbReference type="GO" id="GO:0005634">
    <property type="term" value="C:nucleus"/>
    <property type="evidence" value="ECO:0007669"/>
    <property type="project" value="UniProtKB-SubCell"/>
</dbReference>
<evidence type="ECO:0000256" key="3">
    <source>
        <dbReference type="ARBA" id="ARBA00022763"/>
    </source>
</evidence>
<comment type="subcellular location">
    <subcellularLocation>
        <location evidence="1">Nucleus</location>
    </subcellularLocation>
</comment>
<feature type="compositionally biased region" description="Acidic residues" evidence="6">
    <location>
        <begin position="11"/>
        <end position="20"/>
    </location>
</feature>
<keyword evidence="4" id="KW-0234">DNA repair</keyword>
<evidence type="ECO:0000256" key="1">
    <source>
        <dbReference type="ARBA" id="ARBA00004123"/>
    </source>
</evidence>
<organism evidence="8 9">
    <name type="scientific">Jimgerdemannia flammicorona</name>
    <dbReference type="NCBI Taxonomy" id="994334"/>
    <lineage>
        <taxon>Eukaryota</taxon>
        <taxon>Fungi</taxon>
        <taxon>Fungi incertae sedis</taxon>
        <taxon>Mucoromycota</taxon>
        <taxon>Mucoromycotina</taxon>
        <taxon>Endogonomycetes</taxon>
        <taxon>Endogonales</taxon>
        <taxon>Endogonaceae</taxon>
        <taxon>Jimgerdemannia</taxon>
    </lineage>
</organism>
<protein>
    <submittedName>
        <fullName evidence="8">DNA repair metallo-beta-lactamase-domain-containing protein</fullName>
    </submittedName>
</protein>
<dbReference type="InterPro" id="IPR036866">
    <property type="entry name" value="RibonucZ/Hydroxyglut_hydro"/>
</dbReference>
<dbReference type="Pfam" id="PF07522">
    <property type="entry name" value="DRMBL"/>
    <property type="match status" value="1"/>
</dbReference>
<dbReference type="GO" id="GO:0036297">
    <property type="term" value="P:interstrand cross-link repair"/>
    <property type="evidence" value="ECO:0007669"/>
    <property type="project" value="TreeGrafter"/>
</dbReference>
<dbReference type="InterPro" id="IPR011084">
    <property type="entry name" value="DRMBL"/>
</dbReference>